<proteinExistence type="predicted"/>
<gene>
    <name evidence="1" type="ORF">GIV53_24315</name>
</gene>
<dbReference type="Proteomes" id="UP000814010">
    <property type="component" value="Unassembled WGS sequence"/>
</dbReference>
<sequence length="140" mass="15823">MTAQQSGEGELYVIRREGENHLPTLMPFVGEPRNMMLHQLLMSPMFGLTTMDSVSVENARNVVRNLSIKKTALNTDELQQLQNMQKVLRDAPNWDAIPEYAKEQIELLKDINASMTKDGKRRTISAKKLTAVVKELGVVK</sequence>
<accession>A0A9Q4A8Z9</accession>
<name>A0A9Q4A8Z9_PSESX</name>
<evidence type="ECO:0000313" key="1">
    <source>
        <dbReference type="EMBL" id="MCF5632340.1"/>
    </source>
</evidence>
<organism evidence="1 2">
    <name type="scientific">Pseudomonas syringae</name>
    <dbReference type="NCBI Taxonomy" id="317"/>
    <lineage>
        <taxon>Bacteria</taxon>
        <taxon>Pseudomonadati</taxon>
        <taxon>Pseudomonadota</taxon>
        <taxon>Gammaproteobacteria</taxon>
        <taxon>Pseudomonadales</taxon>
        <taxon>Pseudomonadaceae</taxon>
        <taxon>Pseudomonas</taxon>
    </lineage>
</organism>
<dbReference type="EMBL" id="WKAE01000425">
    <property type="protein sequence ID" value="MCF5632340.1"/>
    <property type="molecule type" value="Genomic_DNA"/>
</dbReference>
<comment type="caution">
    <text evidence="1">The sequence shown here is derived from an EMBL/GenBank/DDBJ whole genome shotgun (WGS) entry which is preliminary data.</text>
</comment>
<dbReference type="AlphaFoldDB" id="A0A9Q4A8Z9"/>
<evidence type="ECO:0000313" key="2">
    <source>
        <dbReference type="Proteomes" id="UP000814010"/>
    </source>
</evidence>
<reference evidence="1" key="1">
    <citation type="submission" date="2019-11" db="EMBL/GenBank/DDBJ databases">
        <title>Epiphytic Pseudomonas syringae from cherry orchards.</title>
        <authorList>
            <person name="Hulin M.T."/>
        </authorList>
    </citation>
    <scope>NUCLEOTIDE SEQUENCE</scope>
    <source>
        <strain evidence="1">PA-2-5E</strain>
    </source>
</reference>
<protein>
    <submittedName>
        <fullName evidence="1">Uncharacterized protein</fullName>
    </submittedName>
</protein>